<comment type="caution">
    <text evidence="5">The sequence shown here is derived from an EMBL/GenBank/DDBJ whole genome shotgun (WGS) entry which is preliminary data.</text>
</comment>
<dbReference type="Pfam" id="PF01553">
    <property type="entry name" value="Acyltransferase"/>
    <property type="match status" value="1"/>
</dbReference>
<gene>
    <name evidence="5" type="ORF">GCM10009710_28430</name>
</gene>
<evidence type="ECO:0000256" key="1">
    <source>
        <dbReference type="ARBA" id="ARBA00022679"/>
    </source>
</evidence>
<dbReference type="InterPro" id="IPR002123">
    <property type="entry name" value="Plipid/glycerol_acylTrfase"/>
</dbReference>
<dbReference type="PANTHER" id="PTHR10434:SF55">
    <property type="entry name" value="POSSIBLE ACYLTRANSFERASE"/>
    <property type="match status" value="1"/>
</dbReference>
<evidence type="ECO:0000256" key="2">
    <source>
        <dbReference type="ARBA" id="ARBA00023315"/>
    </source>
</evidence>
<accession>A0ABP4W3U3</accession>
<protein>
    <submittedName>
        <fullName evidence="5">Lysophospholipid acyltransferase family protein</fullName>
    </submittedName>
</protein>
<dbReference type="CDD" id="cd07989">
    <property type="entry name" value="LPLAT_AGPAT-like"/>
    <property type="match status" value="1"/>
</dbReference>
<keyword evidence="2 5" id="KW-0012">Acyltransferase</keyword>
<dbReference type="SMART" id="SM00563">
    <property type="entry name" value="PlsC"/>
    <property type="match status" value="1"/>
</dbReference>
<evidence type="ECO:0000313" key="6">
    <source>
        <dbReference type="Proteomes" id="UP001501057"/>
    </source>
</evidence>
<proteinExistence type="predicted"/>
<feature type="domain" description="Phospholipid/glycerol acyltransferase" evidence="4">
    <location>
        <begin position="43"/>
        <end position="157"/>
    </location>
</feature>
<name>A0ABP4W3U3_9ACTN</name>
<sequence length="256" mass="28279">MTAERRSDRVYRVVVRLVAGLFRLQGYRFDVSGTEHLPADGPAVLAANHQSFLDFTLVGRAVRPRGRLVRFMAKRSLFGRNPLGWAMRRMGHIPVDRASGAVAYRQARRWLAQGDVVGVFPEATISRSWLIKPLRRGAAGLAIEAGAPLVPVVTWGGHRIFTVDGHRSLRRRIPITIRVGEPLHPGADESIEDLTARLQAALTELLDAAIAEYPESPRDEDDRWWLPHDRGGTAPDPETAHALDVAGVARTGDTLE</sequence>
<feature type="region of interest" description="Disordered" evidence="3">
    <location>
        <begin position="218"/>
        <end position="256"/>
    </location>
</feature>
<reference evidence="6" key="1">
    <citation type="journal article" date="2019" name="Int. J. Syst. Evol. Microbiol.">
        <title>The Global Catalogue of Microorganisms (GCM) 10K type strain sequencing project: providing services to taxonomists for standard genome sequencing and annotation.</title>
        <authorList>
            <consortium name="The Broad Institute Genomics Platform"/>
            <consortium name="The Broad Institute Genome Sequencing Center for Infectious Disease"/>
            <person name="Wu L."/>
            <person name="Ma J."/>
        </authorList>
    </citation>
    <scope>NUCLEOTIDE SEQUENCE [LARGE SCALE GENOMIC DNA]</scope>
    <source>
        <strain evidence="6">JCM 13518</strain>
    </source>
</reference>
<evidence type="ECO:0000259" key="4">
    <source>
        <dbReference type="SMART" id="SM00563"/>
    </source>
</evidence>
<keyword evidence="6" id="KW-1185">Reference proteome</keyword>
<organism evidence="5 6">
    <name type="scientific">Aeromicrobium alkaliterrae</name>
    <dbReference type="NCBI Taxonomy" id="302168"/>
    <lineage>
        <taxon>Bacteria</taxon>
        <taxon>Bacillati</taxon>
        <taxon>Actinomycetota</taxon>
        <taxon>Actinomycetes</taxon>
        <taxon>Propionibacteriales</taxon>
        <taxon>Nocardioidaceae</taxon>
        <taxon>Aeromicrobium</taxon>
    </lineage>
</organism>
<dbReference type="EMBL" id="BAAAME010000005">
    <property type="protein sequence ID" value="GAA1746671.1"/>
    <property type="molecule type" value="Genomic_DNA"/>
</dbReference>
<keyword evidence="1" id="KW-0808">Transferase</keyword>
<dbReference type="Proteomes" id="UP001501057">
    <property type="component" value="Unassembled WGS sequence"/>
</dbReference>
<evidence type="ECO:0000256" key="3">
    <source>
        <dbReference type="SAM" id="MobiDB-lite"/>
    </source>
</evidence>
<evidence type="ECO:0000313" key="5">
    <source>
        <dbReference type="EMBL" id="GAA1746671.1"/>
    </source>
</evidence>
<dbReference type="SUPFAM" id="SSF69593">
    <property type="entry name" value="Glycerol-3-phosphate (1)-acyltransferase"/>
    <property type="match status" value="1"/>
</dbReference>
<dbReference type="PANTHER" id="PTHR10434">
    <property type="entry name" value="1-ACYL-SN-GLYCEROL-3-PHOSPHATE ACYLTRANSFERASE"/>
    <property type="match status" value="1"/>
</dbReference>
<dbReference type="GO" id="GO:0016746">
    <property type="term" value="F:acyltransferase activity"/>
    <property type="evidence" value="ECO:0007669"/>
    <property type="project" value="UniProtKB-KW"/>
</dbReference>
<feature type="compositionally biased region" description="Basic and acidic residues" evidence="3">
    <location>
        <begin position="218"/>
        <end position="231"/>
    </location>
</feature>
<dbReference type="RefSeq" id="WP_344202805.1">
    <property type="nucleotide sequence ID" value="NZ_BAAAME010000005.1"/>
</dbReference>